<dbReference type="GeneID" id="93221717"/>
<dbReference type="RefSeq" id="WP_006733038.1">
    <property type="nucleotide sequence ID" value="NZ_CP049223.1"/>
</dbReference>
<proteinExistence type="predicted"/>
<dbReference type="EMBL" id="CP049228">
    <property type="protein sequence ID" value="QIH24055.1"/>
    <property type="molecule type" value="Genomic_DNA"/>
</dbReference>
<dbReference type="SUPFAM" id="SSF143011">
    <property type="entry name" value="RelE-like"/>
    <property type="match status" value="1"/>
</dbReference>
<dbReference type="Gene3D" id="3.30.2310.20">
    <property type="entry name" value="RelE-like"/>
    <property type="match status" value="1"/>
</dbReference>
<dbReference type="InterPro" id="IPR035093">
    <property type="entry name" value="RelE/ParE_toxin_dom_sf"/>
</dbReference>
<protein>
    <submittedName>
        <fullName evidence="2">Type II toxin-antitoxin system RelE/ParE family toxin</fullName>
    </submittedName>
</protein>
<dbReference type="Pfam" id="PF05016">
    <property type="entry name" value="ParE_toxin"/>
    <property type="match status" value="1"/>
</dbReference>
<evidence type="ECO:0000313" key="3">
    <source>
        <dbReference type="Proteomes" id="UP000501676"/>
    </source>
</evidence>
<accession>A0A6G7BKM3</accession>
<evidence type="ECO:0000313" key="2">
    <source>
        <dbReference type="EMBL" id="QIH24055.1"/>
    </source>
</evidence>
<evidence type="ECO:0000256" key="1">
    <source>
        <dbReference type="ARBA" id="ARBA00022649"/>
    </source>
</evidence>
<organism evidence="2 3">
    <name type="scientific">Lactobacillus iners</name>
    <dbReference type="NCBI Taxonomy" id="147802"/>
    <lineage>
        <taxon>Bacteria</taxon>
        <taxon>Bacillati</taxon>
        <taxon>Bacillota</taxon>
        <taxon>Bacilli</taxon>
        <taxon>Lactobacillales</taxon>
        <taxon>Lactobacillaceae</taxon>
        <taxon>Lactobacillus</taxon>
    </lineage>
</organism>
<keyword evidence="1" id="KW-1277">Toxin-antitoxin system</keyword>
<dbReference type="AlphaFoldDB" id="A0A6G7BKM3"/>
<dbReference type="InterPro" id="IPR007712">
    <property type="entry name" value="RelE/ParE_toxin"/>
</dbReference>
<sequence length="107" mass="12917">MDEYKIKVTRQAKEHLAIVREYIATELKEPIVAKRMLELLKEGMTSLQTMPYRVKAIDEQPWRNLGFRKIRVKNYYIYFLVDESRKEVQILAVIYARRDQVKQLEQL</sequence>
<dbReference type="Proteomes" id="UP000501676">
    <property type="component" value="Chromosome"/>
</dbReference>
<name>A0A6G7BKM3_9LACO</name>
<reference evidence="2 3" key="1">
    <citation type="submission" date="2020-02" db="EMBL/GenBank/DDBJ databases">
        <title>Complete genome sequences of six Lactobacillus iners strains isolated from the human vagina.</title>
        <authorList>
            <person name="France M.T."/>
            <person name="Rutt L."/>
            <person name="Narina S."/>
            <person name="Arbaugh S."/>
            <person name="Humphrys M.S."/>
            <person name="Ma B."/>
            <person name="Hayward M.R."/>
            <person name="Relman D."/>
            <person name="Kwon D.S."/>
            <person name="Ravel J."/>
        </authorList>
    </citation>
    <scope>NUCLEOTIDE SEQUENCE [LARGE SCALE GENOMIC DNA]</scope>
    <source>
        <strain evidence="2 3">C0210C1</strain>
    </source>
</reference>
<gene>
    <name evidence="2" type="ORF">G6Z83_05055</name>
</gene>